<keyword evidence="3" id="KW-1185">Reference proteome</keyword>
<sequence length="162" mass="18524">MESSLPIEIAETIQTAHINRAPSPRHDINPSTAASEKEPVSIQTATRRNDPYSDLDDGDDEEDVPYSIVKPRRRSANLPPMPDLRFEQSYLNSISKADTWGKVAWITVRDQVMMPLIQGVVYNLFLLGWQSWNRNARIHGNTAGARVRRWWYGVNNWPVPAR</sequence>
<organism evidence="2 3">
    <name type="scientific">Plectosphaerella cucumerina</name>
    <dbReference type="NCBI Taxonomy" id="40658"/>
    <lineage>
        <taxon>Eukaryota</taxon>
        <taxon>Fungi</taxon>
        <taxon>Dikarya</taxon>
        <taxon>Ascomycota</taxon>
        <taxon>Pezizomycotina</taxon>
        <taxon>Sordariomycetes</taxon>
        <taxon>Hypocreomycetidae</taxon>
        <taxon>Glomerellales</taxon>
        <taxon>Plectosphaerellaceae</taxon>
        <taxon>Plectosphaerella</taxon>
    </lineage>
</organism>
<dbReference type="Pfam" id="PF08589">
    <property type="entry name" value="ATG43"/>
    <property type="match status" value="1"/>
</dbReference>
<dbReference type="GO" id="GO:0000423">
    <property type="term" value="P:mitophagy"/>
    <property type="evidence" value="ECO:0007669"/>
    <property type="project" value="InterPro"/>
</dbReference>
<evidence type="ECO:0008006" key="4">
    <source>
        <dbReference type="Google" id="ProtNLM"/>
    </source>
</evidence>
<feature type="region of interest" description="Disordered" evidence="1">
    <location>
        <begin position="18"/>
        <end position="66"/>
    </location>
</feature>
<name>A0A8K0TFA5_9PEZI</name>
<gene>
    <name evidence="2" type="ORF">B0T11DRAFT_278911</name>
</gene>
<dbReference type="OrthoDB" id="2430343at2759"/>
<dbReference type="EMBL" id="JAGPXD010000003">
    <property type="protein sequence ID" value="KAH7361420.1"/>
    <property type="molecule type" value="Genomic_DNA"/>
</dbReference>
<dbReference type="AlphaFoldDB" id="A0A8K0TFA5"/>
<dbReference type="Proteomes" id="UP000813385">
    <property type="component" value="Unassembled WGS sequence"/>
</dbReference>
<feature type="compositionally biased region" description="Acidic residues" evidence="1">
    <location>
        <begin position="53"/>
        <end position="64"/>
    </location>
</feature>
<accession>A0A8K0TFA5</accession>
<evidence type="ECO:0000256" key="1">
    <source>
        <dbReference type="SAM" id="MobiDB-lite"/>
    </source>
</evidence>
<proteinExistence type="predicted"/>
<dbReference type="InterPro" id="IPR013898">
    <property type="entry name" value="Atg43"/>
</dbReference>
<dbReference type="GO" id="GO:0140580">
    <property type="term" value="F:mitochondrion autophagosome adaptor activity"/>
    <property type="evidence" value="ECO:0007669"/>
    <property type="project" value="InterPro"/>
</dbReference>
<protein>
    <recommendedName>
        <fullName evidence="4">DUF1770-domain-containing protein</fullName>
    </recommendedName>
</protein>
<dbReference type="PANTHER" id="PTHR38699:SF1">
    <property type="entry name" value="MITOPHAGY RECEPTOR ATG43"/>
    <property type="match status" value="1"/>
</dbReference>
<evidence type="ECO:0000313" key="3">
    <source>
        <dbReference type="Proteomes" id="UP000813385"/>
    </source>
</evidence>
<reference evidence="2" key="1">
    <citation type="journal article" date="2021" name="Nat. Commun.">
        <title>Genetic determinants of endophytism in the Arabidopsis root mycobiome.</title>
        <authorList>
            <person name="Mesny F."/>
            <person name="Miyauchi S."/>
            <person name="Thiergart T."/>
            <person name="Pickel B."/>
            <person name="Atanasova L."/>
            <person name="Karlsson M."/>
            <person name="Huettel B."/>
            <person name="Barry K.W."/>
            <person name="Haridas S."/>
            <person name="Chen C."/>
            <person name="Bauer D."/>
            <person name="Andreopoulos W."/>
            <person name="Pangilinan J."/>
            <person name="LaButti K."/>
            <person name="Riley R."/>
            <person name="Lipzen A."/>
            <person name="Clum A."/>
            <person name="Drula E."/>
            <person name="Henrissat B."/>
            <person name="Kohler A."/>
            <person name="Grigoriev I.V."/>
            <person name="Martin F.M."/>
            <person name="Hacquard S."/>
        </authorList>
    </citation>
    <scope>NUCLEOTIDE SEQUENCE</scope>
    <source>
        <strain evidence="2">MPI-CAGE-AT-0016</strain>
    </source>
</reference>
<evidence type="ECO:0000313" key="2">
    <source>
        <dbReference type="EMBL" id="KAH7361420.1"/>
    </source>
</evidence>
<dbReference type="PANTHER" id="PTHR38699">
    <property type="entry name" value="CHROMOSOME 1, WHOLE GENOME SHOTGUN SEQUENCE"/>
    <property type="match status" value="1"/>
</dbReference>
<comment type="caution">
    <text evidence="2">The sequence shown here is derived from an EMBL/GenBank/DDBJ whole genome shotgun (WGS) entry which is preliminary data.</text>
</comment>